<dbReference type="RefSeq" id="WP_012829400.1">
    <property type="nucleotide sequence ID" value="NC_013440.1"/>
</dbReference>
<dbReference type="PANTHER" id="PTHR30183:SF3">
    <property type="entry name" value="MOLYBDENUM TRANSPORT SYSTEM PERMEASE PROTEIN MODB"/>
    <property type="match status" value="1"/>
</dbReference>
<dbReference type="eggNOG" id="COG4149">
    <property type="taxonomic scope" value="Bacteria"/>
</dbReference>
<dbReference type="AlphaFoldDB" id="D0LM96"/>
<keyword evidence="4 10" id="KW-0813">Transport</keyword>
<keyword evidence="5 11" id="KW-1003">Cell membrane</keyword>
<dbReference type="OrthoDB" id="9795403at2"/>
<dbReference type="CDD" id="cd06261">
    <property type="entry name" value="TM_PBP2"/>
    <property type="match status" value="1"/>
</dbReference>
<reference evidence="13 14" key="1">
    <citation type="journal article" date="2010" name="Stand. Genomic Sci.">
        <title>Complete genome sequence of Haliangium ochraceum type strain (SMP-2).</title>
        <authorList>
            <consortium name="US DOE Joint Genome Institute (JGI-PGF)"/>
            <person name="Ivanova N."/>
            <person name="Daum C."/>
            <person name="Lang E."/>
            <person name="Abt B."/>
            <person name="Kopitz M."/>
            <person name="Saunders E."/>
            <person name="Lapidus A."/>
            <person name="Lucas S."/>
            <person name="Glavina Del Rio T."/>
            <person name="Nolan M."/>
            <person name="Tice H."/>
            <person name="Copeland A."/>
            <person name="Cheng J.F."/>
            <person name="Chen F."/>
            <person name="Bruce D."/>
            <person name="Goodwin L."/>
            <person name="Pitluck S."/>
            <person name="Mavromatis K."/>
            <person name="Pati A."/>
            <person name="Mikhailova N."/>
            <person name="Chen A."/>
            <person name="Palaniappan K."/>
            <person name="Land M."/>
            <person name="Hauser L."/>
            <person name="Chang Y.J."/>
            <person name="Jeffries C.D."/>
            <person name="Detter J.C."/>
            <person name="Brettin T."/>
            <person name="Rohde M."/>
            <person name="Goker M."/>
            <person name="Bristow J."/>
            <person name="Markowitz V."/>
            <person name="Eisen J.A."/>
            <person name="Hugenholtz P."/>
            <person name="Kyrpides N.C."/>
            <person name="Klenk H.P."/>
        </authorList>
    </citation>
    <scope>NUCLEOTIDE SEQUENCE [LARGE SCALE GENOMIC DNA]</scope>
    <source>
        <strain evidence="14">DSM 14365 / CIP 107738 / JCM 11303 / AJ 13395 / SMP-2</strain>
    </source>
</reference>
<evidence type="ECO:0000256" key="11">
    <source>
        <dbReference type="RuleBase" id="RU365097"/>
    </source>
</evidence>
<dbReference type="EMBL" id="CP001804">
    <property type="protein sequence ID" value="ACY16802.1"/>
    <property type="molecule type" value="Genomic_DNA"/>
</dbReference>
<keyword evidence="9 10" id="KW-0472">Membrane</keyword>
<keyword evidence="8 10" id="KW-1133">Transmembrane helix</keyword>
<dbReference type="PROSITE" id="PS50928">
    <property type="entry name" value="ABC_TM1"/>
    <property type="match status" value="1"/>
</dbReference>
<comment type="function">
    <text evidence="1 11">Part of the binding-protein-dependent transport system for molybdenum; probably responsible for the translocation of the substrate across the membrane.</text>
</comment>
<feature type="transmembrane region" description="Helical" evidence="10">
    <location>
        <begin position="93"/>
        <end position="114"/>
    </location>
</feature>
<evidence type="ECO:0000256" key="8">
    <source>
        <dbReference type="ARBA" id="ARBA00022989"/>
    </source>
</evidence>
<accession>D0LM96</accession>
<feature type="transmembrane region" description="Helical" evidence="10">
    <location>
        <begin position="238"/>
        <end position="257"/>
    </location>
</feature>
<keyword evidence="7 10" id="KW-0812">Transmembrane</keyword>
<dbReference type="SUPFAM" id="SSF161098">
    <property type="entry name" value="MetI-like"/>
    <property type="match status" value="1"/>
</dbReference>
<evidence type="ECO:0000256" key="3">
    <source>
        <dbReference type="ARBA" id="ARBA00007069"/>
    </source>
</evidence>
<sequence>MRARGRANRLGRVSGLALALALLLAMLLPLAVLLLSSSPQELLAGARHRLFAPALWLSARTTSLSLALVVLTGTPLAWWLASSRTRLSRVLEVLVDVPIVLPPAVVGVALLQSFGRRGLLGPQLEALGVALPFSSAAVVLAQVVVSAPFYVQAAANAFRKVELDLVLVARTLGASSASAFFRVAVPVALPGLLGGAALAWARSLGEFGATLLFAGNLSGRTQTMPLAIYTALESDVRAALALALVLAGASLVLLLALRLGPRALSRMAAGDG</sequence>
<dbReference type="PANTHER" id="PTHR30183">
    <property type="entry name" value="MOLYBDENUM TRANSPORT SYSTEM PERMEASE PROTEIN MODB"/>
    <property type="match status" value="1"/>
</dbReference>
<evidence type="ECO:0000256" key="10">
    <source>
        <dbReference type="RuleBase" id="RU363032"/>
    </source>
</evidence>
<dbReference type="InterPro" id="IPR011867">
    <property type="entry name" value="ModB_ABC"/>
</dbReference>
<evidence type="ECO:0000256" key="7">
    <source>
        <dbReference type="ARBA" id="ARBA00022692"/>
    </source>
</evidence>
<dbReference type="Gene3D" id="1.10.3720.10">
    <property type="entry name" value="MetI-like"/>
    <property type="match status" value="1"/>
</dbReference>
<evidence type="ECO:0000256" key="5">
    <source>
        <dbReference type="ARBA" id="ARBA00022475"/>
    </source>
</evidence>
<keyword evidence="14" id="KW-1185">Reference proteome</keyword>
<dbReference type="InterPro" id="IPR006469">
    <property type="entry name" value="NifC_ABC_porter"/>
</dbReference>
<keyword evidence="6 11" id="KW-0500">Molybdenum</keyword>
<dbReference type="HOGENOM" id="CLU_016047_14_1_7"/>
<name>D0LM96_HALO1</name>
<dbReference type="GO" id="GO:0005886">
    <property type="term" value="C:plasma membrane"/>
    <property type="evidence" value="ECO:0007669"/>
    <property type="project" value="UniProtKB-SubCell"/>
</dbReference>
<comment type="subcellular location">
    <subcellularLocation>
        <location evidence="2 10">Cell membrane</location>
        <topology evidence="2 10">Multi-pass membrane protein</topology>
    </subcellularLocation>
</comment>
<feature type="transmembrane region" description="Helical" evidence="10">
    <location>
        <begin position="179"/>
        <end position="201"/>
    </location>
</feature>
<organism evidence="13 14">
    <name type="scientific">Haliangium ochraceum (strain DSM 14365 / JCM 11303 / SMP-2)</name>
    <dbReference type="NCBI Taxonomy" id="502025"/>
    <lineage>
        <taxon>Bacteria</taxon>
        <taxon>Pseudomonadati</taxon>
        <taxon>Myxococcota</taxon>
        <taxon>Polyangia</taxon>
        <taxon>Haliangiales</taxon>
        <taxon>Kofleriaceae</taxon>
        <taxon>Haliangium</taxon>
    </lineage>
</organism>
<evidence type="ECO:0000256" key="4">
    <source>
        <dbReference type="ARBA" id="ARBA00022448"/>
    </source>
</evidence>
<dbReference type="InterPro" id="IPR000515">
    <property type="entry name" value="MetI-like"/>
</dbReference>
<dbReference type="NCBIfam" id="TIGR01581">
    <property type="entry name" value="Mo_ABC_porter"/>
    <property type="match status" value="1"/>
</dbReference>
<evidence type="ECO:0000256" key="1">
    <source>
        <dbReference type="ARBA" id="ARBA00002949"/>
    </source>
</evidence>
<gene>
    <name evidence="13" type="ordered locus">Hoch_4306</name>
</gene>
<evidence type="ECO:0000313" key="14">
    <source>
        <dbReference type="Proteomes" id="UP000001880"/>
    </source>
</evidence>
<dbReference type="NCBIfam" id="TIGR02141">
    <property type="entry name" value="modB_ABC"/>
    <property type="match status" value="1"/>
</dbReference>
<evidence type="ECO:0000256" key="6">
    <source>
        <dbReference type="ARBA" id="ARBA00022505"/>
    </source>
</evidence>
<dbReference type="InterPro" id="IPR035906">
    <property type="entry name" value="MetI-like_sf"/>
</dbReference>
<evidence type="ECO:0000256" key="9">
    <source>
        <dbReference type="ARBA" id="ARBA00023136"/>
    </source>
</evidence>
<dbReference type="GO" id="GO:0015098">
    <property type="term" value="F:molybdate ion transmembrane transporter activity"/>
    <property type="evidence" value="ECO:0007669"/>
    <property type="project" value="UniProtKB-UniRule"/>
</dbReference>
<evidence type="ECO:0000259" key="12">
    <source>
        <dbReference type="PROSITE" id="PS50928"/>
    </source>
</evidence>
<comment type="similarity">
    <text evidence="3 11">Belongs to the binding-protein-dependent transport system permease family. CysTW subfamily.</text>
</comment>
<evidence type="ECO:0000256" key="2">
    <source>
        <dbReference type="ARBA" id="ARBA00004651"/>
    </source>
</evidence>
<dbReference type="Proteomes" id="UP000001880">
    <property type="component" value="Chromosome"/>
</dbReference>
<dbReference type="KEGG" id="hoh:Hoch_4306"/>
<proteinExistence type="inferred from homology"/>
<feature type="domain" description="ABC transmembrane type-1" evidence="12">
    <location>
        <begin position="55"/>
        <end position="257"/>
    </location>
</feature>
<dbReference type="Pfam" id="PF00528">
    <property type="entry name" value="BPD_transp_1"/>
    <property type="match status" value="1"/>
</dbReference>
<feature type="transmembrane region" description="Helical" evidence="10">
    <location>
        <begin position="63"/>
        <end position="81"/>
    </location>
</feature>
<feature type="transmembrane region" description="Helical" evidence="10">
    <location>
        <begin position="126"/>
        <end position="151"/>
    </location>
</feature>
<dbReference type="STRING" id="502025.Hoch_4306"/>
<protein>
    <recommendedName>
        <fullName evidence="11">Molybdenum transport system permease</fullName>
    </recommendedName>
</protein>
<evidence type="ECO:0000313" key="13">
    <source>
        <dbReference type="EMBL" id="ACY16802.1"/>
    </source>
</evidence>